<name>A0A099P362_PICKU</name>
<dbReference type="SFLD" id="SFLDG01136">
    <property type="entry name" value="C1.6:_Phosphoserine_Phosphatas"/>
    <property type="match status" value="1"/>
</dbReference>
<dbReference type="NCBIfam" id="TIGR00338">
    <property type="entry name" value="serB"/>
    <property type="match status" value="1"/>
</dbReference>
<dbReference type="NCBIfam" id="TIGR01488">
    <property type="entry name" value="HAD-SF-IB"/>
    <property type="match status" value="1"/>
</dbReference>
<organism evidence="12 13">
    <name type="scientific">Pichia kudriavzevii</name>
    <name type="common">Yeast</name>
    <name type="synonym">Issatchenkia orientalis</name>
    <dbReference type="NCBI Taxonomy" id="4909"/>
    <lineage>
        <taxon>Eukaryota</taxon>
        <taxon>Fungi</taxon>
        <taxon>Dikarya</taxon>
        <taxon>Ascomycota</taxon>
        <taxon>Saccharomycotina</taxon>
        <taxon>Pichiomycetes</taxon>
        <taxon>Pichiales</taxon>
        <taxon>Pichiaceae</taxon>
        <taxon>Pichia</taxon>
    </lineage>
</organism>
<dbReference type="eggNOG" id="KOG1615">
    <property type="taxonomic scope" value="Eukaryota"/>
</dbReference>
<reference evidence="13" key="1">
    <citation type="journal article" date="2014" name="Microb. Cell Fact.">
        <title>Exploiting Issatchenkia orientalis SD108 for succinic acid production.</title>
        <authorList>
            <person name="Xiao H."/>
            <person name="Shao Z."/>
            <person name="Jiang Y."/>
            <person name="Dole S."/>
            <person name="Zhao H."/>
        </authorList>
    </citation>
    <scope>NUCLEOTIDE SEQUENCE [LARGE SCALE GENOMIC DNA]</scope>
    <source>
        <strain evidence="13">SD108</strain>
    </source>
</reference>
<evidence type="ECO:0000256" key="2">
    <source>
        <dbReference type="ARBA" id="ARBA00005135"/>
    </source>
</evidence>
<dbReference type="SFLD" id="SFLDG01137">
    <property type="entry name" value="C1.6.1:_Phosphoserine_Phosphat"/>
    <property type="match status" value="1"/>
</dbReference>
<dbReference type="HOGENOM" id="CLU_036368_4_0_1"/>
<comment type="cofactor">
    <cofactor evidence="1">
        <name>Mg(2+)</name>
        <dbReference type="ChEBI" id="CHEBI:18420"/>
    </cofactor>
</comment>
<keyword evidence="5" id="KW-0028">Amino-acid biosynthesis</keyword>
<dbReference type="InterPro" id="IPR050582">
    <property type="entry name" value="HAD-like_SerB"/>
</dbReference>
<keyword evidence="9" id="KW-0718">Serine biosynthesis</keyword>
<evidence type="ECO:0000256" key="7">
    <source>
        <dbReference type="ARBA" id="ARBA00022801"/>
    </source>
</evidence>
<evidence type="ECO:0000313" key="13">
    <source>
        <dbReference type="Proteomes" id="UP000029867"/>
    </source>
</evidence>
<dbReference type="SFLD" id="SFLDS00003">
    <property type="entry name" value="Haloacid_Dehalogenase"/>
    <property type="match status" value="1"/>
</dbReference>
<dbReference type="InterPro" id="IPR004469">
    <property type="entry name" value="PSP"/>
</dbReference>
<feature type="active site" description="Proton donor" evidence="11">
    <location>
        <position position="92"/>
    </location>
</feature>
<keyword evidence="6" id="KW-0479">Metal-binding</keyword>
<feature type="active site" description="Nucleophile" evidence="11">
    <location>
        <position position="90"/>
    </location>
</feature>
<dbReference type="PANTHER" id="PTHR43344:SF2">
    <property type="entry name" value="PHOSPHOSERINE PHOSPHATASE"/>
    <property type="match status" value="1"/>
</dbReference>
<dbReference type="GO" id="GO:0000287">
    <property type="term" value="F:magnesium ion binding"/>
    <property type="evidence" value="ECO:0007669"/>
    <property type="project" value="TreeGrafter"/>
</dbReference>
<comment type="similarity">
    <text evidence="3">Belongs to the HAD-like hydrolase superfamily. SerB family.</text>
</comment>
<dbReference type="GO" id="GO:0036424">
    <property type="term" value="F:L-phosphoserine phosphatase activity"/>
    <property type="evidence" value="ECO:0007669"/>
    <property type="project" value="EnsemblFungi"/>
</dbReference>
<keyword evidence="7" id="KW-0378">Hydrolase</keyword>
<accession>A0A099P362</accession>
<dbReference type="GO" id="GO:0005737">
    <property type="term" value="C:cytoplasm"/>
    <property type="evidence" value="ECO:0007669"/>
    <property type="project" value="TreeGrafter"/>
</dbReference>
<dbReference type="PANTHER" id="PTHR43344">
    <property type="entry name" value="PHOSPHOSERINE PHOSPHATASE"/>
    <property type="match status" value="1"/>
</dbReference>
<evidence type="ECO:0000256" key="8">
    <source>
        <dbReference type="ARBA" id="ARBA00022842"/>
    </source>
</evidence>
<evidence type="ECO:0000256" key="3">
    <source>
        <dbReference type="ARBA" id="ARBA00009184"/>
    </source>
</evidence>
<dbReference type="InterPro" id="IPR036412">
    <property type="entry name" value="HAD-like_sf"/>
</dbReference>
<evidence type="ECO:0000256" key="11">
    <source>
        <dbReference type="PIRSR" id="PIRSR604469-1"/>
    </source>
</evidence>
<dbReference type="GO" id="GO:0006564">
    <property type="term" value="P:L-serine biosynthetic process"/>
    <property type="evidence" value="ECO:0007669"/>
    <property type="project" value="UniProtKB-KW"/>
</dbReference>
<dbReference type="SFLD" id="SFLDF00029">
    <property type="entry name" value="phosphoserine_phosphatase"/>
    <property type="match status" value="1"/>
</dbReference>
<evidence type="ECO:0000313" key="12">
    <source>
        <dbReference type="EMBL" id="KGK38481.1"/>
    </source>
</evidence>
<dbReference type="SUPFAM" id="SSF56784">
    <property type="entry name" value="HAD-like"/>
    <property type="match status" value="1"/>
</dbReference>
<evidence type="ECO:0000256" key="5">
    <source>
        <dbReference type="ARBA" id="ARBA00022605"/>
    </source>
</evidence>
<dbReference type="Gene3D" id="3.40.50.1000">
    <property type="entry name" value="HAD superfamily/HAD-like"/>
    <property type="match status" value="1"/>
</dbReference>
<proteinExistence type="inferred from homology"/>
<dbReference type="AlphaFoldDB" id="A0A099P362"/>
<protein>
    <recommendedName>
        <fullName evidence="4">phosphoserine phosphatase</fullName>
        <ecNumber evidence="4">3.1.3.3</ecNumber>
    </recommendedName>
    <alternativeName>
        <fullName evidence="10">O-phosphoserine phosphohydrolase</fullName>
    </alternativeName>
</protein>
<sequence>MSHVITAIGHSVLGATENGAISEVLKSSPVVVSSFKLLSRDKATDFFVDIHANTDIVELRNKLKTAVPNVDLILQENTDFRKEKGLIVFDMDSTLIQQEVIEMIAAQANVEDKVAEITTRAMNGELDFKQSLSERVALLKGIHSQTLWDDLKPQLSFTPGVRELCKFMKSKGCKLAVCSGGFLPLAEYVKEELGLDYAFANLLKTEIVGDVEILSGETVGDIVDGERKRDLLVRLAAENGVDLRNTVAVGDGANDLLMMEKSGFGVAWNAKPTVQLKAPACLNSKSLKDVLYMFGYSDIDIN</sequence>
<evidence type="ECO:0000256" key="4">
    <source>
        <dbReference type="ARBA" id="ARBA00012640"/>
    </source>
</evidence>
<evidence type="ECO:0000256" key="6">
    <source>
        <dbReference type="ARBA" id="ARBA00022723"/>
    </source>
</evidence>
<dbReference type="InterPro" id="IPR023214">
    <property type="entry name" value="HAD_sf"/>
</dbReference>
<dbReference type="EC" id="3.1.3.3" evidence="4"/>
<dbReference type="EMBL" id="JQFK01000019">
    <property type="protein sequence ID" value="KGK38481.1"/>
    <property type="molecule type" value="Genomic_DNA"/>
</dbReference>
<dbReference type="UniPathway" id="UPA00135">
    <property type="reaction ID" value="UER00198"/>
</dbReference>
<keyword evidence="8" id="KW-0460">Magnesium</keyword>
<dbReference type="CDD" id="cd07500">
    <property type="entry name" value="HAD_PSP"/>
    <property type="match status" value="1"/>
</dbReference>
<evidence type="ECO:0000256" key="9">
    <source>
        <dbReference type="ARBA" id="ARBA00023299"/>
    </source>
</evidence>
<evidence type="ECO:0000256" key="1">
    <source>
        <dbReference type="ARBA" id="ARBA00001946"/>
    </source>
</evidence>
<dbReference type="Pfam" id="PF00702">
    <property type="entry name" value="Hydrolase"/>
    <property type="match status" value="1"/>
</dbReference>
<gene>
    <name evidence="12" type="ORF">JL09_g2351</name>
</gene>
<evidence type="ECO:0000256" key="10">
    <source>
        <dbReference type="ARBA" id="ARBA00031693"/>
    </source>
</evidence>
<comment type="pathway">
    <text evidence="2">Amino-acid biosynthesis; L-serine biosynthesis; L-serine from 3-phospho-D-glycerate: step 3/3.</text>
</comment>
<dbReference type="SFLD" id="SFLDG01129">
    <property type="entry name" value="C1.5:_HAD__Beta-PGM__Phosphata"/>
    <property type="match status" value="1"/>
</dbReference>
<comment type="caution">
    <text evidence="12">The sequence shown here is derived from an EMBL/GenBank/DDBJ whole genome shotgun (WGS) entry which is preliminary data.</text>
</comment>
<dbReference type="Proteomes" id="UP000029867">
    <property type="component" value="Unassembled WGS sequence"/>
</dbReference>
<dbReference type="VEuPathDB" id="FungiDB:C5L36_0B06340"/>